<keyword evidence="2" id="KW-1185">Reference proteome</keyword>
<dbReference type="Proteomes" id="UP000248925">
    <property type="component" value="Unassembled WGS sequence"/>
</dbReference>
<sequence>MRGDIRYISASSFSDAEQYSRLSSIPQSALALRMGVYALAKLLCVRNTDIFKLGGGELRHLCKIGIAPFDARSADLVTDRAASRKSSSR</sequence>
<dbReference type="EMBL" id="PCDP01000028">
    <property type="protein sequence ID" value="PZM15018.1"/>
    <property type="molecule type" value="Genomic_DNA"/>
</dbReference>
<name>A0A2W4CW15_9HYPH</name>
<dbReference type="AlphaFoldDB" id="A0A2W4CW15"/>
<evidence type="ECO:0000313" key="1">
    <source>
        <dbReference type="EMBL" id="PZM15018.1"/>
    </source>
</evidence>
<evidence type="ECO:0000313" key="2">
    <source>
        <dbReference type="Proteomes" id="UP000248925"/>
    </source>
</evidence>
<protein>
    <submittedName>
        <fullName evidence="1">Uncharacterized protein</fullName>
    </submittedName>
</protein>
<organism evidence="1 2">
    <name type="scientific">Rhizobium tubonense</name>
    <dbReference type="NCBI Taxonomy" id="484088"/>
    <lineage>
        <taxon>Bacteria</taxon>
        <taxon>Pseudomonadati</taxon>
        <taxon>Pseudomonadota</taxon>
        <taxon>Alphaproteobacteria</taxon>
        <taxon>Hyphomicrobiales</taxon>
        <taxon>Rhizobiaceae</taxon>
        <taxon>Rhizobium/Agrobacterium group</taxon>
        <taxon>Rhizobium</taxon>
    </lineage>
</organism>
<reference evidence="1 2" key="1">
    <citation type="journal article" date="2018" name="Sci. Rep.">
        <title>Rhizobium tumorigenes sp. nov., a novel plant tumorigenic bacterium isolated from cane gall tumors on thornless blackberry.</title>
        <authorList>
            <person name="Kuzmanovi N."/>
            <person name="Smalla K."/>
            <person name="Gronow S."/>
            <person name="PuBawska J."/>
        </authorList>
    </citation>
    <scope>NUCLEOTIDE SEQUENCE [LARGE SCALE GENOMIC DNA]</scope>
    <source>
        <strain evidence="1 2">CCBAU 85046</strain>
    </source>
</reference>
<proteinExistence type="predicted"/>
<gene>
    <name evidence="1" type="ORF">CPY51_08185</name>
</gene>
<accession>A0A2W4CW15</accession>
<comment type="caution">
    <text evidence="1">The sequence shown here is derived from an EMBL/GenBank/DDBJ whole genome shotgun (WGS) entry which is preliminary data.</text>
</comment>